<feature type="domain" description="NmrA-like" evidence="4">
    <location>
        <begin position="7"/>
        <end position="234"/>
    </location>
</feature>
<dbReference type="EMBL" id="JADNRY010000103">
    <property type="protein sequence ID" value="KAF9065464.1"/>
    <property type="molecule type" value="Genomic_DNA"/>
</dbReference>
<protein>
    <recommendedName>
        <fullName evidence="4">NmrA-like domain-containing protein</fullName>
    </recommendedName>
</protein>
<dbReference type="PANTHER" id="PTHR47706:SF4">
    <property type="entry name" value="NMRA-LIKE DOMAIN-CONTAINING PROTEIN"/>
    <property type="match status" value="1"/>
</dbReference>
<comment type="caution">
    <text evidence="5">The sequence shown here is derived from an EMBL/GenBank/DDBJ whole genome shotgun (WGS) entry which is preliminary data.</text>
</comment>
<reference evidence="5" key="1">
    <citation type="submission" date="2020-11" db="EMBL/GenBank/DDBJ databases">
        <authorList>
            <consortium name="DOE Joint Genome Institute"/>
            <person name="Ahrendt S."/>
            <person name="Riley R."/>
            <person name="Andreopoulos W."/>
            <person name="Labutti K."/>
            <person name="Pangilinan J."/>
            <person name="Ruiz-Duenas F.J."/>
            <person name="Barrasa J.M."/>
            <person name="Sanchez-Garcia M."/>
            <person name="Camarero S."/>
            <person name="Miyauchi S."/>
            <person name="Serrano A."/>
            <person name="Linde D."/>
            <person name="Babiker R."/>
            <person name="Drula E."/>
            <person name="Ayuso-Fernandez I."/>
            <person name="Pacheco R."/>
            <person name="Padilla G."/>
            <person name="Ferreira P."/>
            <person name="Barriuso J."/>
            <person name="Kellner H."/>
            <person name="Castanera R."/>
            <person name="Alfaro M."/>
            <person name="Ramirez L."/>
            <person name="Pisabarro A.G."/>
            <person name="Kuo A."/>
            <person name="Tritt A."/>
            <person name="Lipzen A."/>
            <person name="He G."/>
            <person name="Yan M."/>
            <person name="Ng V."/>
            <person name="Cullen D."/>
            <person name="Martin F."/>
            <person name="Rosso M.-N."/>
            <person name="Henrissat B."/>
            <person name="Hibbett D."/>
            <person name="Martinez A.T."/>
            <person name="Grigoriev I.V."/>
        </authorList>
    </citation>
    <scope>NUCLEOTIDE SEQUENCE</scope>
    <source>
        <strain evidence="5">AH 40177</strain>
    </source>
</reference>
<dbReference type="PANTHER" id="PTHR47706">
    <property type="entry name" value="NMRA-LIKE FAMILY PROTEIN"/>
    <property type="match status" value="1"/>
</dbReference>
<proteinExistence type="inferred from homology"/>
<evidence type="ECO:0000256" key="3">
    <source>
        <dbReference type="ARBA" id="ARBA00023002"/>
    </source>
</evidence>
<dbReference type="InterPro" id="IPR008030">
    <property type="entry name" value="NmrA-like"/>
</dbReference>
<dbReference type="AlphaFoldDB" id="A0A9P5U4C3"/>
<dbReference type="GO" id="GO:0016491">
    <property type="term" value="F:oxidoreductase activity"/>
    <property type="evidence" value="ECO:0007669"/>
    <property type="project" value="UniProtKB-KW"/>
</dbReference>
<dbReference type="InterPro" id="IPR051609">
    <property type="entry name" value="NmrA/Isoflavone_reductase-like"/>
</dbReference>
<sequence length="302" mass="31784">MSTASAKSIAIIGVGGIGTYILRAFLNLPNRPKIVVFTRSDSKGKAVPDDLASVPIVSVDYTDVAALTTLFKDHAVDVVISTLASSPAAQKAQYSLADAAKAAGSVKLFAPSEWGLPTEGAKERGESNVFAVKDEFADHLKSIGLPYARFYTGLFAGYLPWLIALDVTSSAHILGKGDKPLTVTSETDIGGFVAHVLTSYPLSSPELVNQSFRIQGQSITLNEAAQIYGKSIVYIAEGGQVPAGSEGESGHKAALQAEVEGGRATVGWDRRAGTYSSELAGSANKLWQGHVWQTLESIVGKN</sequence>
<dbReference type="Proteomes" id="UP000772434">
    <property type="component" value="Unassembled WGS sequence"/>
</dbReference>
<evidence type="ECO:0000313" key="6">
    <source>
        <dbReference type="Proteomes" id="UP000772434"/>
    </source>
</evidence>
<name>A0A9P5U4C3_9AGAR</name>
<evidence type="ECO:0000256" key="1">
    <source>
        <dbReference type="ARBA" id="ARBA00005725"/>
    </source>
</evidence>
<evidence type="ECO:0000256" key="2">
    <source>
        <dbReference type="ARBA" id="ARBA00022857"/>
    </source>
</evidence>
<dbReference type="SUPFAM" id="SSF51735">
    <property type="entry name" value="NAD(P)-binding Rossmann-fold domains"/>
    <property type="match status" value="1"/>
</dbReference>
<evidence type="ECO:0000259" key="4">
    <source>
        <dbReference type="Pfam" id="PF05368"/>
    </source>
</evidence>
<organism evidence="5 6">
    <name type="scientific">Rhodocollybia butyracea</name>
    <dbReference type="NCBI Taxonomy" id="206335"/>
    <lineage>
        <taxon>Eukaryota</taxon>
        <taxon>Fungi</taxon>
        <taxon>Dikarya</taxon>
        <taxon>Basidiomycota</taxon>
        <taxon>Agaricomycotina</taxon>
        <taxon>Agaricomycetes</taxon>
        <taxon>Agaricomycetidae</taxon>
        <taxon>Agaricales</taxon>
        <taxon>Marasmiineae</taxon>
        <taxon>Omphalotaceae</taxon>
        <taxon>Rhodocollybia</taxon>
    </lineage>
</organism>
<dbReference type="Gene3D" id="3.40.50.720">
    <property type="entry name" value="NAD(P)-binding Rossmann-like Domain"/>
    <property type="match status" value="1"/>
</dbReference>
<dbReference type="OrthoDB" id="5283654at2759"/>
<keyword evidence="6" id="KW-1185">Reference proteome</keyword>
<evidence type="ECO:0000313" key="5">
    <source>
        <dbReference type="EMBL" id="KAF9065464.1"/>
    </source>
</evidence>
<keyword evidence="2" id="KW-0521">NADP</keyword>
<gene>
    <name evidence="5" type="ORF">BDP27DRAFT_1331914</name>
</gene>
<accession>A0A9P5U4C3</accession>
<dbReference type="Pfam" id="PF05368">
    <property type="entry name" value="NmrA"/>
    <property type="match status" value="1"/>
</dbReference>
<keyword evidence="3" id="KW-0560">Oxidoreductase</keyword>
<comment type="similarity">
    <text evidence="1">Belongs to the NmrA-type oxidoreductase family. Isoflavone reductase subfamily.</text>
</comment>
<dbReference type="InterPro" id="IPR036291">
    <property type="entry name" value="NAD(P)-bd_dom_sf"/>
</dbReference>